<gene>
    <name evidence="1" type="ORF">L6164_001604</name>
</gene>
<dbReference type="Proteomes" id="UP000828941">
    <property type="component" value="Chromosome 1"/>
</dbReference>
<accession>A0ACB9Q9I4</accession>
<name>A0ACB9Q9I4_BAUVA</name>
<proteinExistence type="predicted"/>
<dbReference type="EMBL" id="CM039426">
    <property type="protein sequence ID" value="KAI4357670.1"/>
    <property type="molecule type" value="Genomic_DNA"/>
</dbReference>
<comment type="caution">
    <text evidence="1">The sequence shown here is derived from an EMBL/GenBank/DDBJ whole genome shotgun (WGS) entry which is preliminary data.</text>
</comment>
<keyword evidence="2" id="KW-1185">Reference proteome</keyword>
<sequence length="654" mass="72384">MAGEVEESFSINLQAGSIHSGSISFGRFENEPLSWERRSSFSHNRYLEEVEKCSKPGSVIEKKAILEAHFKKKGLFGNSSSKSHDGSDRTTSENDGLERIGEQGDSESNEDANYVQFDQRFLEDFEANERSHHAQLEQRSQDDSEPNQHDHYVQFEQRFKEDFVPSEDGHYDENFEPNEEGHHVKFDESPDVLVCNEQSQVTVCEREDAFTKDAGITFLNLLTESTKSNPKALEDDIDGNITVDETHLGENETSNPLSSNNAACTEVKSKHDDTVTESLKPVNASLTEPSEDVEKTTLHGPKDPSAKLIDVLEAKPDPPVTSVVNNAQVQKSTSSRASKDPARHPSRESPRRTYTEKSLSRVATPTTRSVSKTPKAEVSKTGEKQICESKSGIVSKVKKAAESQLHGLRPDSRGVQEAKRLNRTVNSSSTKSDSRPKAAAFNFKCGERAERRKEFYMKLEEKLQAKEDEMNQIQAISQEKTEAEIKKLRKSLNFKATPMPSFYQTAVPPRTDANKNLSNNTRTKKLQGKSKSQGSGGDPAVPSKLKTGNDQTALESDTSEATLTSPTPSTNQSCFPDSAANNQISGKKDRTKATPQKQRVISECCKGAKRQGNEGKQKPEPPKHGNEMTRKFVRSIGAKTSSSRTGNLAVRVAS</sequence>
<evidence type="ECO:0000313" key="2">
    <source>
        <dbReference type="Proteomes" id="UP000828941"/>
    </source>
</evidence>
<reference evidence="1 2" key="1">
    <citation type="journal article" date="2022" name="DNA Res.">
        <title>Chromosomal-level genome assembly of the orchid tree Bauhinia variegata (Leguminosae; Cercidoideae) supports the allotetraploid origin hypothesis of Bauhinia.</title>
        <authorList>
            <person name="Zhong Y."/>
            <person name="Chen Y."/>
            <person name="Zheng D."/>
            <person name="Pang J."/>
            <person name="Liu Y."/>
            <person name="Luo S."/>
            <person name="Meng S."/>
            <person name="Qian L."/>
            <person name="Wei D."/>
            <person name="Dai S."/>
            <person name="Zhou R."/>
        </authorList>
    </citation>
    <scope>NUCLEOTIDE SEQUENCE [LARGE SCALE GENOMIC DNA]</scope>
    <source>
        <strain evidence="1">BV-YZ2020</strain>
    </source>
</reference>
<evidence type="ECO:0000313" key="1">
    <source>
        <dbReference type="EMBL" id="KAI4357670.1"/>
    </source>
</evidence>
<protein>
    <submittedName>
        <fullName evidence="1">Uncharacterized protein</fullName>
    </submittedName>
</protein>
<organism evidence="1 2">
    <name type="scientific">Bauhinia variegata</name>
    <name type="common">Purple orchid tree</name>
    <name type="synonym">Phanera variegata</name>
    <dbReference type="NCBI Taxonomy" id="167791"/>
    <lineage>
        <taxon>Eukaryota</taxon>
        <taxon>Viridiplantae</taxon>
        <taxon>Streptophyta</taxon>
        <taxon>Embryophyta</taxon>
        <taxon>Tracheophyta</taxon>
        <taxon>Spermatophyta</taxon>
        <taxon>Magnoliopsida</taxon>
        <taxon>eudicotyledons</taxon>
        <taxon>Gunneridae</taxon>
        <taxon>Pentapetalae</taxon>
        <taxon>rosids</taxon>
        <taxon>fabids</taxon>
        <taxon>Fabales</taxon>
        <taxon>Fabaceae</taxon>
        <taxon>Cercidoideae</taxon>
        <taxon>Cercideae</taxon>
        <taxon>Bauhiniinae</taxon>
        <taxon>Bauhinia</taxon>
    </lineage>
</organism>